<reference evidence="2 3" key="1">
    <citation type="submission" date="2023-01" db="EMBL/GenBank/DDBJ databases">
        <title>Analysis of 21 Apiospora genomes using comparative genomics revels a genus with tremendous synthesis potential of carbohydrate active enzymes and secondary metabolites.</title>
        <authorList>
            <person name="Sorensen T."/>
        </authorList>
    </citation>
    <scope>NUCLEOTIDE SEQUENCE [LARGE SCALE GENOMIC DNA]</scope>
    <source>
        <strain evidence="2 3">CBS 33761</strain>
    </source>
</reference>
<feature type="signal peptide" evidence="1">
    <location>
        <begin position="1"/>
        <end position="20"/>
    </location>
</feature>
<organism evidence="2 3">
    <name type="scientific">Apiospora rasikravindrae</name>
    <dbReference type="NCBI Taxonomy" id="990691"/>
    <lineage>
        <taxon>Eukaryota</taxon>
        <taxon>Fungi</taxon>
        <taxon>Dikarya</taxon>
        <taxon>Ascomycota</taxon>
        <taxon>Pezizomycotina</taxon>
        <taxon>Sordariomycetes</taxon>
        <taxon>Xylariomycetidae</taxon>
        <taxon>Amphisphaeriales</taxon>
        <taxon>Apiosporaceae</taxon>
        <taxon>Apiospora</taxon>
    </lineage>
</organism>
<dbReference type="EMBL" id="JAQQWK010000008">
    <property type="protein sequence ID" value="KAK8036089.1"/>
    <property type="molecule type" value="Genomic_DNA"/>
</dbReference>
<evidence type="ECO:0008006" key="4">
    <source>
        <dbReference type="Google" id="ProtNLM"/>
    </source>
</evidence>
<proteinExistence type="predicted"/>
<feature type="chain" id="PRO_5046420203" description="Secreted protein" evidence="1">
    <location>
        <begin position="21"/>
        <end position="172"/>
    </location>
</feature>
<evidence type="ECO:0000256" key="1">
    <source>
        <dbReference type="SAM" id="SignalP"/>
    </source>
</evidence>
<keyword evidence="1" id="KW-0732">Signal</keyword>
<protein>
    <recommendedName>
        <fullName evidence="4">Secreted protein</fullName>
    </recommendedName>
</protein>
<evidence type="ECO:0000313" key="2">
    <source>
        <dbReference type="EMBL" id="KAK8036089.1"/>
    </source>
</evidence>
<gene>
    <name evidence="2" type="ORF">PG993_008703</name>
</gene>
<dbReference type="Proteomes" id="UP001444661">
    <property type="component" value="Unassembled WGS sequence"/>
</dbReference>
<accession>A0ABR1SP33</accession>
<name>A0ABR1SP33_9PEZI</name>
<sequence>MRFSILAATISAVFLGFSGALPTEGGVVTAGDAFENSTAVALESRATCDTAYTLKFYKSQWCNGQATRTDIQNYPADAAQVNRCVNVNSLADLKGMYFQANQKGEQVPLGPWSLPLRLLQGRLPGAQEWIPETHLPWGQKGVGVGSGHCNQFAVRSKTIKSYWIKTWEECAR</sequence>
<keyword evidence="3" id="KW-1185">Reference proteome</keyword>
<evidence type="ECO:0000313" key="3">
    <source>
        <dbReference type="Proteomes" id="UP001444661"/>
    </source>
</evidence>
<comment type="caution">
    <text evidence="2">The sequence shown here is derived from an EMBL/GenBank/DDBJ whole genome shotgun (WGS) entry which is preliminary data.</text>
</comment>